<dbReference type="SMART" id="SM00422">
    <property type="entry name" value="HTH_MERR"/>
    <property type="match status" value="1"/>
</dbReference>
<evidence type="ECO:0000256" key="5">
    <source>
        <dbReference type="ARBA" id="ARBA00023015"/>
    </source>
</evidence>
<dbReference type="PRINTS" id="PR00040">
    <property type="entry name" value="HTHMERR"/>
</dbReference>
<dbReference type="InterPro" id="IPR000551">
    <property type="entry name" value="MerR-type_HTH_dom"/>
</dbReference>
<evidence type="ECO:0000256" key="4">
    <source>
        <dbReference type="ARBA" id="ARBA00023014"/>
    </source>
</evidence>
<evidence type="ECO:0000313" key="10">
    <source>
        <dbReference type="Proteomes" id="UP001500755"/>
    </source>
</evidence>
<evidence type="ECO:0000256" key="1">
    <source>
        <dbReference type="ARBA" id="ARBA00022714"/>
    </source>
</evidence>
<dbReference type="PANTHER" id="PTHR30204:SF0">
    <property type="entry name" value="REDOX-SENSITIVE TRANSCRIPTIONAL ACTIVATOR SOXR"/>
    <property type="match status" value="1"/>
</dbReference>
<keyword evidence="7" id="KW-0804">Transcription</keyword>
<evidence type="ECO:0000259" key="8">
    <source>
        <dbReference type="PROSITE" id="PS50937"/>
    </source>
</evidence>
<dbReference type="CDD" id="cd01110">
    <property type="entry name" value="HTH_SoxR"/>
    <property type="match status" value="1"/>
</dbReference>
<dbReference type="Pfam" id="PF00376">
    <property type="entry name" value="MerR"/>
    <property type="match status" value="1"/>
</dbReference>
<dbReference type="Gene3D" id="1.10.1660.10">
    <property type="match status" value="1"/>
</dbReference>
<evidence type="ECO:0000256" key="2">
    <source>
        <dbReference type="ARBA" id="ARBA00022723"/>
    </source>
</evidence>
<organism evidence="9 10">
    <name type="scientific">Brevibacterium samyangense</name>
    <dbReference type="NCBI Taxonomy" id="366888"/>
    <lineage>
        <taxon>Bacteria</taxon>
        <taxon>Bacillati</taxon>
        <taxon>Actinomycetota</taxon>
        <taxon>Actinomycetes</taxon>
        <taxon>Micrococcales</taxon>
        <taxon>Brevibacteriaceae</taxon>
        <taxon>Brevibacterium</taxon>
    </lineage>
</organism>
<reference evidence="9 10" key="1">
    <citation type="journal article" date="2019" name="Int. J. Syst. Evol. Microbiol.">
        <title>The Global Catalogue of Microorganisms (GCM) 10K type strain sequencing project: providing services to taxonomists for standard genome sequencing and annotation.</title>
        <authorList>
            <consortium name="The Broad Institute Genomics Platform"/>
            <consortium name="The Broad Institute Genome Sequencing Center for Infectious Disease"/>
            <person name="Wu L."/>
            <person name="Ma J."/>
        </authorList>
    </citation>
    <scope>NUCLEOTIDE SEQUENCE [LARGE SCALE GENOMIC DNA]</scope>
    <source>
        <strain evidence="9 10">JCM 14546</strain>
    </source>
</reference>
<comment type="caution">
    <text evidence="9">The sequence shown here is derived from an EMBL/GenBank/DDBJ whole genome shotgun (WGS) entry which is preliminary data.</text>
</comment>
<evidence type="ECO:0000313" key="9">
    <source>
        <dbReference type="EMBL" id="GAA2013020.1"/>
    </source>
</evidence>
<dbReference type="InterPro" id="IPR010211">
    <property type="entry name" value="Redox-sen_tscrpt-act_SoxR"/>
</dbReference>
<dbReference type="PROSITE" id="PS00552">
    <property type="entry name" value="HTH_MERR_1"/>
    <property type="match status" value="1"/>
</dbReference>
<keyword evidence="5" id="KW-0805">Transcription regulation</keyword>
<accession>A0ABN2TLI4</accession>
<keyword evidence="2" id="KW-0479">Metal-binding</keyword>
<gene>
    <name evidence="9" type="primary">soxR</name>
    <name evidence="9" type="ORF">GCM10009755_25770</name>
</gene>
<dbReference type="Pfam" id="PF09278">
    <property type="entry name" value="MerR-DNA-bind"/>
    <property type="match status" value="1"/>
</dbReference>
<keyword evidence="3" id="KW-0408">Iron</keyword>
<evidence type="ECO:0000256" key="7">
    <source>
        <dbReference type="ARBA" id="ARBA00023163"/>
    </source>
</evidence>
<name>A0ABN2TLI4_9MICO</name>
<dbReference type="NCBIfam" id="TIGR01950">
    <property type="entry name" value="SoxR"/>
    <property type="match status" value="1"/>
</dbReference>
<sequence length="156" mass="16921">MNDDTGSEAPVEIPDELSVGQLAARSGLAVSALHFYERRGLISSRRTSGNQRRYPRSVLRRVAVIRAAHDAGIPLSTVAEAFASLPPDATPSADDWQRLSAAWREEIDARIAKLEHLRDRLSGCIGCGCLSLEACRFVNPEDRLGEEGPGAVALDR</sequence>
<keyword evidence="6" id="KW-0238">DNA-binding</keyword>
<evidence type="ECO:0000256" key="3">
    <source>
        <dbReference type="ARBA" id="ARBA00023004"/>
    </source>
</evidence>
<dbReference type="InterPro" id="IPR047057">
    <property type="entry name" value="MerR_fam"/>
</dbReference>
<dbReference type="InterPro" id="IPR009061">
    <property type="entry name" value="DNA-bd_dom_put_sf"/>
</dbReference>
<dbReference type="Proteomes" id="UP001500755">
    <property type="component" value="Unassembled WGS sequence"/>
</dbReference>
<dbReference type="PANTHER" id="PTHR30204">
    <property type="entry name" value="REDOX-CYCLING DRUG-SENSING TRANSCRIPTIONAL ACTIVATOR SOXR"/>
    <property type="match status" value="1"/>
</dbReference>
<evidence type="ECO:0000256" key="6">
    <source>
        <dbReference type="ARBA" id="ARBA00023125"/>
    </source>
</evidence>
<dbReference type="InterPro" id="IPR015358">
    <property type="entry name" value="Tscrpt_reg_MerR_DNA-bd"/>
</dbReference>
<proteinExistence type="predicted"/>
<dbReference type="SUPFAM" id="SSF46955">
    <property type="entry name" value="Putative DNA-binding domain"/>
    <property type="match status" value="1"/>
</dbReference>
<keyword evidence="10" id="KW-1185">Reference proteome</keyword>
<keyword evidence="4" id="KW-0411">Iron-sulfur</keyword>
<dbReference type="RefSeq" id="WP_344310316.1">
    <property type="nucleotide sequence ID" value="NZ_BAAANO010000028.1"/>
</dbReference>
<protein>
    <submittedName>
        <fullName evidence="9">Redox-sensitive transcriptional activator SoxR</fullName>
    </submittedName>
</protein>
<feature type="domain" description="HTH merR-type" evidence="8">
    <location>
        <begin position="16"/>
        <end position="84"/>
    </location>
</feature>
<keyword evidence="1" id="KW-0001">2Fe-2S</keyword>
<dbReference type="EMBL" id="BAAANO010000028">
    <property type="protein sequence ID" value="GAA2013020.1"/>
    <property type="molecule type" value="Genomic_DNA"/>
</dbReference>
<dbReference type="PROSITE" id="PS50937">
    <property type="entry name" value="HTH_MERR_2"/>
    <property type="match status" value="1"/>
</dbReference>